<dbReference type="SUPFAM" id="SSF53850">
    <property type="entry name" value="Periplasmic binding protein-like II"/>
    <property type="match status" value="1"/>
</dbReference>
<dbReference type="SUPFAM" id="SSF46785">
    <property type="entry name" value="Winged helix' DNA-binding domain"/>
    <property type="match status" value="1"/>
</dbReference>
<dbReference type="InterPro" id="IPR036388">
    <property type="entry name" value="WH-like_DNA-bd_sf"/>
</dbReference>
<comment type="similarity">
    <text evidence="1">Belongs to the LysR transcriptional regulatory family.</text>
</comment>
<dbReference type="Gene3D" id="3.40.190.290">
    <property type="match status" value="1"/>
</dbReference>
<dbReference type="RefSeq" id="WP_129968943.1">
    <property type="nucleotide sequence ID" value="NZ_JACCEW010000002.1"/>
</dbReference>
<evidence type="ECO:0000313" key="7">
    <source>
        <dbReference type="Proteomes" id="UP000580517"/>
    </source>
</evidence>
<sequence>MSASLNDIALFVEVARGRSFTRAADTLNMPASTISRRISELERSIGVRLLNRSTRKVELTEAGALYFERCQHIVEEARIAHEQLLEGAQQPKGLLRMSIPSSFALSFLPDAIKEFSQRYPEIECEYDLSIKPIDLVTEPYDIVIRMSRLPDSGVVARQLGLVRLGLYASDDYLEKHGVPRTPAQLARYECLRASTSREDSIWHLRSGERMEHVHVKGRIAVNNVAMLTRMAVRGAGIVPLSSHRLAHSTEADTLRRILPEWEFETIPLVALFPSRLMPLRARVFIDFLCEKLERADKLA</sequence>
<keyword evidence="3" id="KW-0238">DNA-binding</keyword>
<keyword evidence="2" id="KW-0805">Transcription regulation</keyword>
<dbReference type="Proteomes" id="UP000580517">
    <property type="component" value="Unassembled WGS sequence"/>
</dbReference>
<keyword evidence="4" id="KW-0804">Transcription</keyword>
<gene>
    <name evidence="6" type="ORF">H0A68_09115</name>
</gene>
<dbReference type="GO" id="GO:0003700">
    <property type="term" value="F:DNA-binding transcription factor activity"/>
    <property type="evidence" value="ECO:0007669"/>
    <property type="project" value="InterPro"/>
</dbReference>
<dbReference type="GO" id="GO:0043565">
    <property type="term" value="F:sequence-specific DNA binding"/>
    <property type="evidence" value="ECO:0007669"/>
    <property type="project" value="TreeGrafter"/>
</dbReference>
<dbReference type="PANTHER" id="PTHR30537:SF5">
    <property type="entry name" value="HTH-TYPE TRANSCRIPTIONAL ACTIVATOR TTDR-RELATED"/>
    <property type="match status" value="1"/>
</dbReference>
<dbReference type="PROSITE" id="PS50931">
    <property type="entry name" value="HTH_LYSR"/>
    <property type="match status" value="1"/>
</dbReference>
<evidence type="ECO:0000256" key="3">
    <source>
        <dbReference type="ARBA" id="ARBA00023125"/>
    </source>
</evidence>
<name>A0A853FBL9_9BURK</name>
<dbReference type="Pfam" id="PF03466">
    <property type="entry name" value="LysR_substrate"/>
    <property type="match status" value="1"/>
</dbReference>
<evidence type="ECO:0000259" key="5">
    <source>
        <dbReference type="PROSITE" id="PS50931"/>
    </source>
</evidence>
<dbReference type="EMBL" id="JACCEW010000002">
    <property type="protein sequence ID" value="NYT37032.1"/>
    <property type="molecule type" value="Genomic_DNA"/>
</dbReference>
<dbReference type="Gene3D" id="1.10.10.10">
    <property type="entry name" value="Winged helix-like DNA-binding domain superfamily/Winged helix DNA-binding domain"/>
    <property type="match status" value="1"/>
</dbReference>
<evidence type="ECO:0000313" key="6">
    <source>
        <dbReference type="EMBL" id="NYT37032.1"/>
    </source>
</evidence>
<dbReference type="PANTHER" id="PTHR30537">
    <property type="entry name" value="HTH-TYPE TRANSCRIPTIONAL REGULATOR"/>
    <property type="match status" value="1"/>
</dbReference>
<dbReference type="OrthoDB" id="116299at2"/>
<dbReference type="Pfam" id="PF00126">
    <property type="entry name" value="HTH_1"/>
    <property type="match status" value="1"/>
</dbReference>
<keyword evidence="7" id="KW-1185">Reference proteome</keyword>
<feature type="domain" description="HTH lysR-type" evidence="5">
    <location>
        <begin position="1"/>
        <end position="60"/>
    </location>
</feature>
<dbReference type="FunFam" id="1.10.10.10:FF:000001">
    <property type="entry name" value="LysR family transcriptional regulator"/>
    <property type="match status" value="1"/>
</dbReference>
<evidence type="ECO:0000256" key="2">
    <source>
        <dbReference type="ARBA" id="ARBA00023015"/>
    </source>
</evidence>
<proteinExistence type="inferred from homology"/>
<evidence type="ECO:0000256" key="4">
    <source>
        <dbReference type="ARBA" id="ARBA00023163"/>
    </source>
</evidence>
<dbReference type="GO" id="GO:0006351">
    <property type="term" value="P:DNA-templated transcription"/>
    <property type="evidence" value="ECO:0007669"/>
    <property type="project" value="TreeGrafter"/>
</dbReference>
<dbReference type="InterPro" id="IPR000847">
    <property type="entry name" value="LysR_HTH_N"/>
</dbReference>
<organism evidence="6 7">
    <name type="scientific">Allopusillimonas soli</name>
    <dbReference type="NCBI Taxonomy" id="659016"/>
    <lineage>
        <taxon>Bacteria</taxon>
        <taxon>Pseudomonadati</taxon>
        <taxon>Pseudomonadota</taxon>
        <taxon>Betaproteobacteria</taxon>
        <taxon>Burkholderiales</taxon>
        <taxon>Alcaligenaceae</taxon>
        <taxon>Allopusillimonas</taxon>
    </lineage>
</organism>
<accession>A0A853FBL9</accession>
<dbReference type="InterPro" id="IPR005119">
    <property type="entry name" value="LysR_subst-bd"/>
</dbReference>
<protein>
    <submittedName>
        <fullName evidence="6">LysR family transcriptional regulator</fullName>
    </submittedName>
</protein>
<dbReference type="InterPro" id="IPR036390">
    <property type="entry name" value="WH_DNA-bd_sf"/>
</dbReference>
<dbReference type="AlphaFoldDB" id="A0A853FBL9"/>
<comment type="caution">
    <text evidence="6">The sequence shown here is derived from an EMBL/GenBank/DDBJ whole genome shotgun (WGS) entry which is preliminary data.</text>
</comment>
<dbReference type="InterPro" id="IPR058163">
    <property type="entry name" value="LysR-type_TF_proteobact-type"/>
</dbReference>
<evidence type="ECO:0000256" key="1">
    <source>
        <dbReference type="ARBA" id="ARBA00009437"/>
    </source>
</evidence>
<dbReference type="CDD" id="cd08422">
    <property type="entry name" value="PBP2_CrgA_like"/>
    <property type="match status" value="1"/>
</dbReference>
<reference evidence="6 7" key="1">
    <citation type="submission" date="2020-07" db="EMBL/GenBank/DDBJ databases">
        <title>Taxonomic revisions and descriptions of new bacterial species based on genomic comparisons in the high-G+C-content subgroup of the family Alcaligenaceae.</title>
        <authorList>
            <person name="Szabo A."/>
            <person name="Felfoldi T."/>
        </authorList>
    </citation>
    <scope>NUCLEOTIDE SEQUENCE [LARGE SCALE GENOMIC DNA]</scope>
    <source>
        <strain evidence="6 7">DSM 25264</strain>
    </source>
</reference>